<feature type="binding site" evidence="10">
    <location>
        <position position="32"/>
    </location>
    <ligand>
        <name>D-ribulose 5-phosphate</name>
        <dbReference type="ChEBI" id="CHEBI:58121"/>
    </ligand>
</feature>
<protein>
    <recommendedName>
        <fullName evidence="4 10">3,4-dihydroxy-2-butanone 4-phosphate synthase</fullName>
        <shortName evidence="10 11">DHBP synthase</shortName>
        <ecNumber evidence="3 10">4.1.99.12</ecNumber>
    </recommendedName>
</protein>
<dbReference type="SUPFAM" id="SSF55821">
    <property type="entry name" value="YrdC/RibB"/>
    <property type="match status" value="1"/>
</dbReference>
<sequence length="209" mass="22743">MPMGDVEGAVRAFREGRAVVLVDDPGRENEGDLIIPAEKINERIMAMMIRECSGIVCLCIEEDVARRLDLPQMVEVNESRNRTAFTVSIEAREGVTTGVSAHDRVVTILTAIHPGAVPGDLARPGHVFPLRGHRDGLRGRQGHTEGSIALARRAGFRPMAVLCELMNPDGTMMRGPELHRFAELHGFPLLAVEDLVEAEALAVQGTLNP</sequence>
<dbReference type="PANTHER" id="PTHR21327">
    <property type="entry name" value="GTP CYCLOHYDROLASE II-RELATED"/>
    <property type="match status" value="1"/>
</dbReference>
<feature type="binding site" evidence="10">
    <location>
        <begin position="140"/>
        <end position="144"/>
    </location>
    <ligand>
        <name>D-ribulose 5-phosphate</name>
        <dbReference type="ChEBI" id="CHEBI:58121"/>
    </ligand>
</feature>
<evidence type="ECO:0000256" key="10">
    <source>
        <dbReference type="HAMAP-Rule" id="MF_00180"/>
    </source>
</evidence>
<dbReference type="GO" id="GO:0008686">
    <property type="term" value="F:3,4-dihydroxy-2-butanone-4-phosphate synthase activity"/>
    <property type="evidence" value="ECO:0007669"/>
    <property type="project" value="UniProtKB-UniRule"/>
</dbReference>
<comment type="subunit">
    <text evidence="10 11">Homodimer.</text>
</comment>
<dbReference type="EC" id="4.1.99.12" evidence="3 10"/>
<evidence type="ECO:0000256" key="9">
    <source>
        <dbReference type="ARBA" id="ARBA00023239"/>
    </source>
</evidence>
<dbReference type="GO" id="GO:0009231">
    <property type="term" value="P:riboflavin biosynthetic process"/>
    <property type="evidence" value="ECO:0007669"/>
    <property type="project" value="UniProtKB-UniRule"/>
</dbReference>
<dbReference type="AlphaFoldDB" id="A0AA48K8U1"/>
<name>A0AA48K8U1_9BACT</name>
<keyword evidence="13" id="KW-1185">Reference proteome</keyword>
<dbReference type="GO" id="GO:0005829">
    <property type="term" value="C:cytosol"/>
    <property type="evidence" value="ECO:0007669"/>
    <property type="project" value="TreeGrafter"/>
</dbReference>
<evidence type="ECO:0000313" key="12">
    <source>
        <dbReference type="EMBL" id="BDU72696.1"/>
    </source>
</evidence>
<dbReference type="InterPro" id="IPR000422">
    <property type="entry name" value="DHBP_synthase_RibB"/>
</dbReference>
<dbReference type="GO" id="GO:0000287">
    <property type="term" value="F:magnesium ion binding"/>
    <property type="evidence" value="ECO:0007669"/>
    <property type="project" value="UniProtKB-UniRule"/>
</dbReference>
<comment type="similarity">
    <text evidence="10 11">Belongs to the DHBP synthase family.</text>
</comment>
<dbReference type="RefSeq" id="WP_316415610.1">
    <property type="nucleotide sequence ID" value="NZ_AP027080.1"/>
</dbReference>
<comment type="catalytic activity">
    <reaction evidence="10 11">
        <text>D-ribulose 5-phosphate = (2S)-2-hydroxy-3-oxobutyl phosphate + formate + H(+)</text>
        <dbReference type="Rhea" id="RHEA:18457"/>
        <dbReference type="ChEBI" id="CHEBI:15378"/>
        <dbReference type="ChEBI" id="CHEBI:15740"/>
        <dbReference type="ChEBI" id="CHEBI:58121"/>
        <dbReference type="ChEBI" id="CHEBI:58830"/>
        <dbReference type="EC" id="4.1.99.12"/>
    </reaction>
</comment>
<feature type="binding site" evidence="10">
    <location>
        <position position="143"/>
    </location>
    <ligand>
        <name>Mg(2+)</name>
        <dbReference type="ChEBI" id="CHEBI:18420"/>
        <label>2</label>
    </ligand>
</feature>
<reference evidence="13" key="1">
    <citation type="journal article" date="2023" name="Int. J. Syst. Evol. Microbiol.">
        <title>Mesoterricola silvestris gen. nov., sp. nov., Mesoterricola sediminis sp. nov., Geothrix oryzae sp. nov., Geothrix edaphica sp. nov., Geothrix rubra sp. nov., and Geothrix limicola sp. nov., six novel members of Acidobacteriota isolated from soils.</title>
        <authorList>
            <person name="Itoh H."/>
            <person name="Sugisawa Y."/>
            <person name="Mise K."/>
            <person name="Xu Z."/>
            <person name="Kuniyasu M."/>
            <person name="Ushijima N."/>
            <person name="Kawano K."/>
            <person name="Kobayashi E."/>
            <person name="Shiratori Y."/>
            <person name="Masuda Y."/>
            <person name="Senoo K."/>
        </authorList>
    </citation>
    <scope>NUCLEOTIDE SEQUENCE [LARGE SCALE GENOMIC DNA]</scope>
    <source>
        <strain evidence="13">W79</strain>
    </source>
</reference>
<keyword evidence="5 10" id="KW-0686">Riboflavin biosynthesis</keyword>
<keyword evidence="7 10" id="KW-0460">Magnesium</keyword>
<feature type="binding site" evidence="10">
    <location>
        <position position="28"/>
    </location>
    <ligand>
        <name>Mg(2+)</name>
        <dbReference type="ChEBI" id="CHEBI:18420"/>
        <label>2</label>
    </ligand>
</feature>
<comment type="pathway">
    <text evidence="2 10 11">Cofactor biosynthesis; riboflavin biosynthesis; 2-hydroxy-3-oxobutyl phosphate from D-ribulose 5-phosphate: step 1/1.</text>
</comment>
<gene>
    <name evidence="10 12" type="primary">ribB</name>
    <name evidence="12" type="ORF">METEAL_18700</name>
</gene>
<comment type="cofactor">
    <cofactor evidence="10 11">
        <name>Mg(2+)</name>
        <dbReference type="ChEBI" id="CHEBI:18420"/>
    </cofactor>
    <cofactor evidence="10 11">
        <name>Mn(2+)</name>
        <dbReference type="ChEBI" id="CHEBI:29035"/>
    </cofactor>
    <text evidence="10 11">Binds 2 divalent metal cations per subunit. Magnesium or manganese.</text>
</comment>
<dbReference type="Proteomes" id="UP001238179">
    <property type="component" value="Chromosome"/>
</dbReference>
<dbReference type="PANTHER" id="PTHR21327:SF38">
    <property type="entry name" value="3,4-DIHYDROXY-2-BUTANONE 4-PHOSPHATE SYNTHASE"/>
    <property type="match status" value="1"/>
</dbReference>
<evidence type="ECO:0000256" key="2">
    <source>
        <dbReference type="ARBA" id="ARBA00004904"/>
    </source>
</evidence>
<dbReference type="GO" id="GO:0030145">
    <property type="term" value="F:manganese ion binding"/>
    <property type="evidence" value="ECO:0007669"/>
    <property type="project" value="UniProtKB-UniRule"/>
</dbReference>
<dbReference type="InterPro" id="IPR017945">
    <property type="entry name" value="DHBP_synth_RibB-like_a/b_dom"/>
</dbReference>
<evidence type="ECO:0000256" key="4">
    <source>
        <dbReference type="ARBA" id="ARBA00018836"/>
    </source>
</evidence>
<proteinExistence type="inferred from homology"/>
<feature type="binding site" evidence="10">
    <location>
        <position position="28"/>
    </location>
    <ligand>
        <name>Mg(2+)</name>
        <dbReference type="ChEBI" id="CHEBI:18420"/>
        <label>1</label>
    </ligand>
</feature>
<dbReference type="Gene3D" id="3.90.870.10">
    <property type="entry name" value="DHBP synthase"/>
    <property type="match status" value="1"/>
</dbReference>
<dbReference type="Pfam" id="PF00926">
    <property type="entry name" value="DHBP_synthase"/>
    <property type="match status" value="1"/>
</dbReference>
<organism evidence="12 13">
    <name type="scientific">Mesoterricola silvestris</name>
    <dbReference type="NCBI Taxonomy" id="2927979"/>
    <lineage>
        <taxon>Bacteria</taxon>
        <taxon>Pseudomonadati</taxon>
        <taxon>Acidobacteriota</taxon>
        <taxon>Holophagae</taxon>
        <taxon>Holophagales</taxon>
        <taxon>Holophagaceae</taxon>
        <taxon>Mesoterricola</taxon>
    </lineage>
</organism>
<dbReference type="HAMAP" id="MF_00180">
    <property type="entry name" value="RibB"/>
    <property type="match status" value="1"/>
</dbReference>
<keyword evidence="8 10" id="KW-0464">Manganese</keyword>
<evidence type="ECO:0000256" key="3">
    <source>
        <dbReference type="ARBA" id="ARBA00012153"/>
    </source>
</evidence>
<evidence type="ECO:0000256" key="1">
    <source>
        <dbReference type="ARBA" id="ARBA00002284"/>
    </source>
</evidence>
<evidence type="ECO:0000256" key="8">
    <source>
        <dbReference type="ARBA" id="ARBA00023211"/>
    </source>
</evidence>
<comment type="function">
    <text evidence="1 10 11">Catalyzes the conversion of D-ribulose 5-phosphate to formate and 3,4-dihydroxy-2-butanone 4-phosphate.</text>
</comment>
<keyword evidence="9 10" id="KW-0456">Lyase</keyword>
<feature type="site" description="Essential for catalytic activity" evidence="10">
    <location>
        <position position="126"/>
    </location>
</feature>
<feature type="site" description="Essential for catalytic activity" evidence="10">
    <location>
        <position position="164"/>
    </location>
</feature>
<evidence type="ECO:0000256" key="7">
    <source>
        <dbReference type="ARBA" id="ARBA00022842"/>
    </source>
</evidence>
<evidence type="ECO:0000313" key="13">
    <source>
        <dbReference type="Proteomes" id="UP001238179"/>
    </source>
</evidence>
<feature type="binding site" evidence="10">
    <location>
        <begin position="27"/>
        <end position="28"/>
    </location>
    <ligand>
        <name>D-ribulose 5-phosphate</name>
        <dbReference type="ChEBI" id="CHEBI:58121"/>
    </ligand>
</feature>
<dbReference type="KEGG" id="msil:METEAL_18700"/>
<evidence type="ECO:0000256" key="6">
    <source>
        <dbReference type="ARBA" id="ARBA00022723"/>
    </source>
</evidence>
<dbReference type="EMBL" id="AP027080">
    <property type="protein sequence ID" value="BDU72696.1"/>
    <property type="molecule type" value="Genomic_DNA"/>
</dbReference>
<dbReference type="NCBIfam" id="TIGR00506">
    <property type="entry name" value="ribB"/>
    <property type="match status" value="1"/>
</dbReference>
<keyword evidence="6 10" id="KW-0479">Metal-binding</keyword>
<accession>A0AA48K8U1</accession>
<evidence type="ECO:0000256" key="11">
    <source>
        <dbReference type="RuleBase" id="RU003843"/>
    </source>
</evidence>
<evidence type="ECO:0000256" key="5">
    <source>
        <dbReference type="ARBA" id="ARBA00022619"/>
    </source>
</evidence>